<proteinExistence type="inferred from homology"/>
<protein>
    <recommendedName>
        <fullName evidence="14">Riboflavin biosynthesis protein RibD</fullName>
    </recommendedName>
    <domain>
        <recommendedName>
            <fullName evidence="14">Diaminohydroxyphosphoribosylaminopyrimidine deaminase</fullName>
            <shortName evidence="14">DRAP deaminase</shortName>
            <ecNumber evidence="14">3.5.4.26</ecNumber>
        </recommendedName>
        <alternativeName>
            <fullName evidence="14">Riboflavin-specific deaminase</fullName>
        </alternativeName>
    </domain>
    <domain>
        <recommendedName>
            <fullName evidence="14">5-amino-6-(5-phosphoribosylamino)uracil reductase</fullName>
            <ecNumber evidence="14">1.1.1.193</ecNumber>
        </recommendedName>
        <alternativeName>
            <fullName evidence="14">HTP reductase</fullName>
        </alternativeName>
    </domain>
</protein>
<comment type="catalytic activity">
    <reaction evidence="13 14">
        <text>2,5-diamino-6-hydroxy-4-(5-phosphoribosylamino)-pyrimidine + H2O + H(+) = 5-amino-6-(5-phospho-D-ribosylamino)uracil + NH4(+)</text>
        <dbReference type="Rhea" id="RHEA:21868"/>
        <dbReference type="ChEBI" id="CHEBI:15377"/>
        <dbReference type="ChEBI" id="CHEBI:15378"/>
        <dbReference type="ChEBI" id="CHEBI:28938"/>
        <dbReference type="ChEBI" id="CHEBI:58453"/>
        <dbReference type="ChEBI" id="CHEBI:58614"/>
        <dbReference type="EC" id="3.5.4.26"/>
    </reaction>
</comment>
<keyword evidence="8 14" id="KW-0862">Zinc</keyword>
<dbReference type="KEGG" id="csil:CBE74_06650"/>
<dbReference type="EC" id="1.1.1.193" evidence="14"/>
<dbReference type="GeneID" id="75007929"/>
<dbReference type="Gene3D" id="3.40.430.10">
    <property type="entry name" value="Dihydrofolate Reductase, subunit A"/>
    <property type="match status" value="2"/>
</dbReference>
<dbReference type="EC" id="3.5.4.26" evidence="14"/>
<dbReference type="GO" id="GO:0008703">
    <property type="term" value="F:5-amino-6-(5-phosphoribosylamino)uracil reductase activity"/>
    <property type="evidence" value="ECO:0007669"/>
    <property type="project" value="UniProtKB-EC"/>
</dbReference>
<evidence type="ECO:0000256" key="4">
    <source>
        <dbReference type="ARBA" id="ARBA00005259"/>
    </source>
</evidence>
<organism evidence="16 17">
    <name type="scientific">Corynebacterium silvaticum</name>
    <dbReference type="NCBI Taxonomy" id="2320431"/>
    <lineage>
        <taxon>Bacteria</taxon>
        <taxon>Bacillati</taxon>
        <taxon>Actinomycetota</taxon>
        <taxon>Actinomycetes</taxon>
        <taxon>Mycobacteriales</taxon>
        <taxon>Corynebacteriaceae</taxon>
        <taxon>Corynebacterium</taxon>
    </lineage>
</organism>
<keyword evidence="9 14" id="KW-0521">NADP</keyword>
<evidence type="ECO:0000256" key="12">
    <source>
        <dbReference type="ARBA" id="ARBA00049861"/>
    </source>
</evidence>
<dbReference type="Gene3D" id="3.40.140.10">
    <property type="entry name" value="Cytidine Deaminase, domain 2"/>
    <property type="match status" value="1"/>
</dbReference>
<dbReference type="PIRSF" id="PIRSF006769">
    <property type="entry name" value="RibD"/>
    <property type="match status" value="1"/>
</dbReference>
<keyword evidence="7 14" id="KW-0479">Metal-binding</keyword>
<dbReference type="PANTHER" id="PTHR38011">
    <property type="entry name" value="DIHYDROFOLATE REDUCTASE FAMILY PROTEIN (AFU_ORTHOLOGUE AFUA_8G06820)"/>
    <property type="match status" value="1"/>
</dbReference>
<gene>
    <name evidence="16" type="primary">ribD</name>
    <name evidence="16" type="ORF">CBE74_06650</name>
</gene>
<sequence>MSLENWRSVHDNKKIGLPFGLNGQGVGLFSEHRDLTTYGLSASVLAGLYAAVEQGEFAQGSTSPNPPVGAAVVSPQGDIAGVGYTQPVGGPHAEVMALRAAGTAARGATIVVTLEPCHHQGRTGPCTQALLDAGIAEVVYCLKDPGGKEGGGHEFLQKNGVRVSFLDLPIRALRPWLQSQRLQRPYVVGKSAHTIDGFIAAADGTSQWITGEAARSYATHQRQFFDAIVVGTGTALADNPRLTARDPKGEEHLCQPLRVVVGSRSLPENAHLNDPTVLKFLDLDEALHNLWDRGCRYVLLEGGAGLITSAFERGVINEFHDYSAPLFLGAGRNALARSISPTLSTATHMHTQRVELLDEDVLRVLVRQH</sequence>
<dbReference type="InterPro" id="IPR004794">
    <property type="entry name" value="Eubact_RibD"/>
</dbReference>
<dbReference type="InterPro" id="IPR024072">
    <property type="entry name" value="DHFR-like_dom_sf"/>
</dbReference>
<dbReference type="InterPro" id="IPR050765">
    <property type="entry name" value="Riboflavin_Biosynth_HTPR"/>
</dbReference>
<dbReference type="InterPro" id="IPR016193">
    <property type="entry name" value="Cytidine_deaminase-like"/>
</dbReference>
<keyword evidence="14 16" id="KW-0378">Hydrolase</keyword>
<dbReference type="Pfam" id="PF00383">
    <property type="entry name" value="dCMP_cyt_deam_1"/>
    <property type="match status" value="1"/>
</dbReference>
<reference evidence="16 17" key="1">
    <citation type="journal article" date="2014" name="BMC Vet. Res.">
        <title>First report of Corynebacterium pseudotuberculosis from caseous lymphadenitis lesions in Black Alentejano pig (Sus scrofa domesticus).</title>
        <authorList>
            <person name="Oliveira M."/>
            <person name="Barroco C."/>
            <person name="Mottola C."/>
            <person name="Santos R."/>
            <person name="Lemsaddek A."/>
            <person name="Tavares L."/>
            <person name="Semedo-Lemsaddek T."/>
        </authorList>
    </citation>
    <scope>NUCLEOTIDE SEQUENCE [LARGE SCALE GENOMIC DNA]</scope>
    <source>
        <strain evidence="16 17">PO100/5</strain>
    </source>
</reference>
<evidence type="ECO:0000313" key="16">
    <source>
        <dbReference type="EMBL" id="ARU47118.2"/>
    </source>
</evidence>
<accession>A0A7U5KAA8</accession>
<dbReference type="Proteomes" id="UP000195652">
    <property type="component" value="Chromosome"/>
</dbReference>
<dbReference type="InterPro" id="IPR002125">
    <property type="entry name" value="CMP_dCMP_dom"/>
</dbReference>
<evidence type="ECO:0000256" key="2">
    <source>
        <dbReference type="ARBA" id="ARBA00004882"/>
    </source>
</evidence>
<dbReference type="UniPathway" id="UPA00275">
    <property type="reaction ID" value="UER00401"/>
</dbReference>
<dbReference type="PANTHER" id="PTHR38011:SF7">
    <property type="entry name" value="2,5-DIAMINO-6-RIBOSYLAMINO-4(3H)-PYRIMIDINONE 5'-PHOSPHATE REDUCTASE"/>
    <property type="match status" value="1"/>
</dbReference>
<evidence type="ECO:0000256" key="1">
    <source>
        <dbReference type="ARBA" id="ARBA00002151"/>
    </source>
</evidence>
<evidence type="ECO:0000256" key="14">
    <source>
        <dbReference type="PIRNR" id="PIRNR006769"/>
    </source>
</evidence>
<dbReference type="EMBL" id="CP021417">
    <property type="protein sequence ID" value="ARU47118.2"/>
    <property type="molecule type" value="Genomic_DNA"/>
</dbReference>
<dbReference type="SUPFAM" id="SSF53927">
    <property type="entry name" value="Cytidine deaminase-like"/>
    <property type="match status" value="1"/>
</dbReference>
<dbReference type="PROSITE" id="PS51747">
    <property type="entry name" value="CYT_DCMP_DEAMINASES_2"/>
    <property type="match status" value="1"/>
</dbReference>
<dbReference type="GO" id="GO:0008835">
    <property type="term" value="F:diaminohydroxyphosphoribosylaminopyrimidine deaminase activity"/>
    <property type="evidence" value="ECO:0007669"/>
    <property type="project" value="UniProtKB-EC"/>
</dbReference>
<evidence type="ECO:0000256" key="6">
    <source>
        <dbReference type="ARBA" id="ARBA00022619"/>
    </source>
</evidence>
<comment type="pathway">
    <text evidence="2 14">Cofactor biosynthesis; riboflavin biosynthesis; 5-amino-6-(D-ribitylamino)uracil from GTP: step 2/4.</text>
</comment>
<dbReference type="InterPro" id="IPR002734">
    <property type="entry name" value="RibDG_C"/>
</dbReference>
<keyword evidence="6 14" id="KW-0686">Riboflavin biosynthesis</keyword>
<evidence type="ECO:0000313" key="17">
    <source>
        <dbReference type="Proteomes" id="UP000195652"/>
    </source>
</evidence>
<evidence type="ECO:0000256" key="3">
    <source>
        <dbReference type="ARBA" id="ARBA00004910"/>
    </source>
</evidence>
<evidence type="ECO:0000256" key="11">
    <source>
        <dbReference type="ARBA" id="ARBA00023268"/>
    </source>
</evidence>
<keyword evidence="17" id="KW-1185">Reference proteome</keyword>
<dbReference type="AlphaFoldDB" id="A0A7U5KAA8"/>
<evidence type="ECO:0000256" key="13">
    <source>
        <dbReference type="ARBA" id="ARBA00049886"/>
    </source>
</evidence>
<comment type="similarity">
    <text evidence="4 14">In the N-terminal section; belongs to the cytidine and deoxycytidylate deaminase family.</text>
</comment>
<evidence type="ECO:0000256" key="10">
    <source>
        <dbReference type="ARBA" id="ARBA00023002"/>
    </source>
</evidence>
<dbReference type="GO" id="GO:0009231">
    <property type="term" value="P:riboflavin biosynthetic process"/>
    <property type="evidence" value="ECO:0007669"/>
    <property type="project" value="UniProtKB-UniPathway"/>
</dbReference>
<dbReference type="GO" id="GO:0008270">
    <property type="term" value="F:zinc ion binding"/>
    <property type="evidence" value="ECO:0007669"/>
    <property type="project" value="InterPro"/>
</dbReference>
<reference evidence="16 17" key="2">
    <citation type="journal article" date="2020" name="Antonie Van Leeuwenhoek">
        <title>Phylogenomic characterisation of a novel corynebacterial species pathogenic to animals.</title>
        <authorList>
            <person name="Moller J."/>
            <person name="Musella L."/>
            <person name="Melnikov V."/>
            <person name="Geissdorfer W."/>
            <person name="Burkovski A."/>
            <person name="Sangal V."/>
        </authorList>
    </citation>
    <scope>NUCLEOTIDE SEQUENCE [LARGE SCALE GENOMIC DNA]</scope>
    <source>
        <strain evidence="16 17">PO100/5</strain>
    </source>
</reference>
<comment type="similarity">
    <text evidence="5 14">In the C-terminal section; belongs to the HTP reductase family.</text>
</comment>
<name>A0A7U5KAA8_9CORY</name>
<reference evidence="16 17" key="3">
    <citation type="journal article" date="2020" name="Int. J. Syst. Evol. Microbiol.">
        <title>Corynebacterium silvaticum sp. nov., a unique group of NTTB corynebacteria in wild boar and roe deer.</title>
        <authorList>
            <person name="Dangel A."/>
            <person name="Berger A."/>
            <person name="Rau J."/>
            <person name="Eisenberg T."/>
            <person name="Kampfer P."/>
            <person name="Margos G."/>
            <person name="Contzen M."/>
            <person name="Busse H.J."/>
            <person name="Konrad R."/>
            <person name="Peters M."/>
            <person name="Sting R."/>
            <person name="Sing A."/>
        </authorList>
    </citation>
    <scope>NUCLEOTIDE SEQUENCE [LARGE SCALE GENOMIC DNA]</scope>
    <source>
        <strain evidence="16 17">PO100/5</strain>
    </source>
</reference>
<dbReference type="RefSeq" id="WP_087454891.1">
    <property type="nucleotide sequence ID" value="NZ_CP021417.2"/>
</dbReference>
<dbReference type="SUPFAM" id="SSF53597">
    <property type="entry name" value="Dihydrofolate reductase-like"/>
    <property type="match status" value="1"/>
</dbReference>
<keyword evidence="11" id="KW-0511">Multifunctional enzyme</keyword>
<dbReference type="NCBIfam" id="TIGR00326">
    <property type="entry name" value="eubact_ribD"/>
    <property type="match status" value="1"/>
</dbReference>
<evidence type="ECO:0000256" key="5">
    <source>
        <dbReference type="ARBA" id="ARBA00007417"/>
    </source>
</evidence>
<evidence type="ECO:0000256" key="7">
    <source>
        <dbReference type="ARBA" id="ARBA00022723"/>
    </source>
</evidence>
<dbReference type="Pfam" id="PF01872">
    <property type="entry name" value="RibD_C"/>
    <property type="match status" value="1"/>
</dbReference>
<dbReference type="CDD" id="cd01284">
    <property type="entry name" value="Riboflavin_deaminase-reductase"/>
    <property type="match status" value="1"/>
</dbReference>
<keyword evidence="10 14" id="KW-0560">Oxidoreductase</keyword>
<comment type="cofactor">
    <cofactor evidence="14 15">
        <name>Zn(2+)</name>
        <dbReference type="ChEBI" id="CHEBI:29105"/>
    </cofactor>
    <text evidence="14 15">Binds 1 zinc ion.</text>
</comment>
<comment type="function">
    <text evidence="1 14">Converts 2,5-diamino-6-(ribosylamino)-4(3h)-pyrimidinone 5'-phosphate into 5-amino-6-(ribosylamino)-2,4(1h,3h)-pyrimidinedione 5'-phosphate.</text>
</comment>
<dbReference type="InterPro" id="IPR016192">
    <property type="entry name" value="APOBEC/CMP_deaminase_Zn-bd"/>
</dbReference>
<evidence type="ECO:0000256" key="9">
    <source>
        <dbReference type="ARBA" id="ARBA00022857"/>
    </source>
</evidence>
<evidence type="ECO:0000256" key="8">
    <source>
        <dbReference type="ARBA" id="ARBA00022833"/>
    </source>
</evidence>
<evidence type="ECO:0000256" key="15">
    <source>
        <dbReference type="PIRSR" id="PIRSR006769-3"/>
    </source>
</evidence>
<dbReference type="PROSITE" id="PS00903">
    <property type="entry name" value="CYT_DCMP_DEAMINASES_1"/>
    <property type="match status" value="1"/>
</dbReference>
<comment type="pathway">
    <text evidence="3 14">Cofactor biosynthesis; riboflavin biosynthesis; 5-amino-6-(D-ribitylamino)uracil from GTP: step 3/4.</text>
</comment>
<comment type="catalytic activity">
    <reaction evidence="12 14">
        <text>5-amino-6-(5-phospho-D-ribitylamino)uracil + NADP(+) = 5-amino-6-(5-phospho-D-ribosylamino)uracil + NADPH + H(+)</text>
        <dbReference type="Rhea" id="RHEA:17845"/>
        <dbReference type="ChEBI" id="CHEBI:15378"/>
        <dbReference type="ChEBI" id="CHEBI:57783"/>
        <dbReference type="ChEBI" id="CHEBI:58349"/>
        <dbReference type="ChEBI" id="CHEBI:58421"/>
        <dbReference type="ChEBI" id="CHEBI:58453"/>
        <dbReference type="EC" id="1.1.1.193"/>
    </reaction>
</comment>
<reference evidence="16 17" key="4">
    <citation type="journal article" date="2020" name="PLoS ONE">
        <title>Taxonomic classification of strain PO100/5 shows a broader geographic distribution and genetic markers of the recently described Corynebacterium silvaticum.</title>
        <authorList>
            <person name="Viana M.V.C."/>
            <person name="Profeta R."/>
            <person name="da Silva A.L."/>
            <person name="Hurtado R."/>
            <person name="Cerqueira J.C."/>
            <person name="Ribeiro B.F.S."/>
            <person name="Almeida M.O."/>
            <person name="Morais-Rodrigues F."/>
            <person name="Soares S.C."/>
            <person name="Oliveira M."/>
            <person name="Tavares L."/>
            <person name="Figueiredo H."/>
            <person name="Wattam A.R."/>
            <person name="Barh D."/>
            <person name="Ghosh P."/>
            <person name="Silva A."/>
            <person name="Azevedo V."/>
        </authorList>
    </citation>
    <scope>NUCLEOTIDE SEQUENCE [LARGE SCALE GENOMIC DNA]</scope>
    <source>
        <strain evidence="16 17">PO100/5</strain>
    </source>
</reference>